<dbReference type="InterPro" id="IPR022310">
    <property type="entry name" value="NAD/GMP_synthase"/>
</dbReference>
<feature type="binding site" evidence="7">
    <location>
        <position position="519"/>
    </location>
    <ligand>
        <name>deamido-NAD(+)</name>
        <dbReference type="ChEBI" id="CHEBI:58437"/>
        <note>ligand shared between two neighboring subunits</note>
    </ligand>
</feature>
<feature type="domain" description="CN hydrolase" evidence="10">
    <location>
        <begin position="1"/>
        <end position="259"/>
    </location>
</feature>
<dbReference type="EMBL" id="JAPAAF010000030">
    <property type="protein sequence ID" value="MCW0484191.1"/>
    <property type="molecule type" value="Genomic_DNA"/>
</dbReference>
<dbReference type="CDD" id="cd00553">
    <property type="entry name" value="NAD_synthase"/>
    <property type="match status" value="1"/>
</dbReference>
<dbReference type="NCBIfam" id="NF010588">
    <property type="entry name" value="PRK13981.1"/>
    <property type="match status" value="1"/>
</dbReference>
<keyword evidence="6 7" id="KW-0520">NAD</keyword>
<dbReference type="InterPro" id="IPR014729">
    <property type="entry name" value="Rossmann-like_a/b/a_fold"/>
</dbReference>
<dbReference type="GO" id="GO:0008795">
    <property type="term" value="F:NAD+ synthase activity"/>
    <property type="evidence" value="ECO:0007669"/>
    <property type="project" value="UniProtKB-UniRule"/>
</dbReference>
<reference evidence="11" key="1">
    <citation type="submission" date="2022-10" db="EMBL/GenBank/DDBJ databases">
        <title>Gaoshiqiia sediminis gen. nov., sp. nov., isolated from coastal sediment.</title>
        <authorList>
            <person name="Yu W.X."/>
            <person name="Mu D.S."/>
            <person name="Du J.Z."/>
            <person name="Liang Y.Q."/>
        </authorList>
    </citation>
    <scope>NUCLEOTIDE SEQUENCE</scope>
    <source>
        <strain evidence="11">A06</strain>
    </source>
</reference>
<dbReference type="Pfam" id="PF00795">
    <property type="entry name" value="CN_hydrolase"/>
    <property type="match status" value="1"/>
</dbReference>
<feature type="binding site" evidence="7">
    <location>
        <position position="118"/>
    </location>
    <ligand>
        <name>L-glutamine</name>
        <dbReference type="ChEBI" id="CHEBI:58359"/>
    </ligand>
</feature>
<dbReference type="InterPro" id="IPR014445">
    <property type="entry name" value="Gln-dep_NAD_synthase"/>
</dbReference>
<feature type="active site" description="For glutaminase activity" evidence="7">
    <location>
        <position position="112"/>
    </location>
</feature>
<dbReference type="CDD" id="cd07570">
    <property type="entry name" value="GAT_Gln-NAD-synth"/>
    <property type="match status" value="1"/>
</dbReference>
<dbReference type="HAMAP" id="MF_02090">
    <property type="entry name" value="NadE_glutamine_dep"/>
    <property type="match status" value="1"/>
</dbReference>
<sequence>MKIALAQLNYHIANFEDNAEKIITAINQAKNEGAELVVFSELSVTGYYPHDLLERKEFIEKASQTVEKIAQACQGIAALVGAPSINTGSRGKKLYNSALFLNNGKVEAIRNKSLLPTYDIFDEYRHFEPNQEFNVIEFNGKKLAVTICEDLWDEQPTQNEFGKDKLYQTSPLEELSKQQPDLVINLSASPFSYNQENWRKNILVKNAVKYRLPIVYVNQTGAQTELIFDGGSCFVKEDGSIPVELDYFKEDFVVVDTERPVEKKQEQKDYIAKIHQALVLGIRDYFQKMRFTDVVLGLSGGIDSAVVCALAVEALGNEHVRGILMPSRYSSDHSVADAVQLAENLDIRYDIISIQNMVNEFENQLSPIFENLPPGVAEENIQARARGILVMAVSNKFGNILLNTTNKSECAIGYGTLYGDMNGGLSVLGDVYKTDVFKLARYINRNEELIPENSIIKPPSAELRPDQKDTDTLPDYEILDAILFKYIELNQSPEEIIKQGFERETVLKTVRMVNQNEYKRFQAPPILRVSSKAFGFGRKMPLVARYF</sequence>
<dbReference type="PROSITE" id="PS50263">
    <property type="entry name" value="CN_HYDROLASE"/>
    <property type="match status" value="1"/>
</dbReference>
<comment type="function">
    <text evidence="7">Catalyzes the ATP-dependent amidation of deamido-NAD to form NAD. Uses L-glutamine as a nitrogen source.</text>
</comment>
<keyword evidence="4 7" id="KW-0547">Nucleotide-binding</keyword>
<dbReference type="EC" id="6.3.5.1" evidence="7 8"/>
<keyword evidence="12" id="KW-1185">Reference proteome</keyword>
<dbReference type="InterPro" id="IPR003010">
    <property type="entry name" value="C-N_Hydrolase"/>
</dbReference>
<dbReference type="PIRSF" id="PIRSF006630">
    <property type="entry name" value="NADS_GAT"/>
    <property type="match status" value="1"/>
</dbReference>
<dbReference type="GO" id="GO:0003952">
    <property type="term" value="F:NAD+ synthase (glutamine-hydrolyzing) activity"/>
    <property type="evidence" value="ECO:0007669"/>
    <property type="project" value="UniProtKB-UniRule"/>
</dbReference>
<proteinExistence type="inferred from homology"/>
<comment type="similarity">
    <text evidence="9">Belongs to the NAD synthetase family.</text>
</comment>
<feature type="binding site" evidence="7">
    <location>
        <position position="189"/>
    </location>
    <ligand>
        <name>L-glutamine</name>
        <dbReference type="ChEBI" id="CHEBI:58359"/>
    </ligand>
</feature>
<dbReference type="RefSeq" id="WP_282592784.1">
    <property type="nucleotide sequence ID" value="NZ_JAPAAF010000030.1"/>
</dbReference>
<dbReference type="AlphaFoldDB" id="A0AA41Y691"/>
<protein>
    <recommendedName>
        <fullName evidence="7 8">Glutamine-dependent NAD(+) synthetase</fullName>
        <ecNumber evidence="7 8">6.3.5.1</ecNumber>
    </recommendedName>
    <alternativeName>
        <fullName evidence="7 8">NAD(+) synthase [glutamine-hydrolyzing]</fullName>
    </alternativeName>
</protein>
<comment type="catalytic activity">
    <reaction evidence="7 8">
        <text>deamido-NAD(+) + L-glutamine + ATP + H2O = L-glutamate + AMP + diphosphate + NAD(+) + H(+)</text>
        <dbReference type="Rhea" id="RHEA:24384"/>
        <dbReference type="ChEBI" id="CHEBI:15377"/>
        <dbReference type="ChEBI" id="CHEBI:15378"/>
        <dbReference type="ChEBI" id="CHEBI:29985"/>
        <dbReference type="ChEBI" id="CHEBI:30616"/>
        <dbReference type="ChEBI" id="CHEBI:33019"/>
        <dbReference type="ChEBI" id="CHEBI:57540"/>
        <dbReference type="ChEBI" id="CHEBI:58359"/>
        <dbReference type="ChEBI" id="CHEBI:58437"/>
        <dbReference type="ChEBI" id="CHEBI:456215"/>
        <dbReference type="EC" id="6.3.5.1"/>
    </reaction>
</comment>
<name>A0AA41Y691_9BACT</name>
<dbReference type="GO" id="GO:0009435">
    <property type="term" value="P:NAD+ biosynthetic process"/>
    <property type="evidence" value="ECO:0007669"/>
    <property type="project" value="UniProtKB-UniRule"/>
</dbReference>
<evidence type="ECO:0000313" key="11">
    <source>
        <dbReference type="EMBL" id="MCW0484191.1"/>
    </source>
</evidence>
<evidence type="ECO:0000256" key="6">
    <source>
        <dbReference type="ARBA" id="ARBA00023027"/>
    </source>
</evidence>
<evidence type="ECO:0000256" key="3">
    <source>
        <dbReference type="ARBA" id="ARBA00022598"/>
    </source>
</evidence>
<comment type="similarity">
    <text evidence="2 7 8">In the C-terminal section; belongs to the NAD synthetase family.</text>
</comment>
<evidence type="ECO:0000259" key="10">
    <source>
        <dbReference type="PROSITE" id="PS50263"/>
    </source>
</evidence>
<comment type="caution">
    <text evidence="7">Lacks conserved residue(s) required for the propagation of feature annotation.</text>
</comment>
<evidence type="ECO:0000256" key="9">
    <source>
        <dbReference type="RuleBase" id="RU003811"/>
    </source>
</evidence>
<dbReference type="Gene3D" id="3.40.50.620">
    <property type="entry name" value="HUPs"/>
    <property type="match status" value="1"/>
</dbReference>
<keyword evidence="3 7" id="KW-0436">Ligase</keyword>
<dbReference type="Pfam" id="PF02540">
    <property type="entry name" value="NAD_synthase"/>
    <property type="match status" value="1"/>
</dbReference>
<dbReference type="FunFam" id="3.40.50.620:FF:000106">
    <property type="entry name" value="Glutamine-dependent NAD(+) synthetase"/>
    <property type="match status" value="1"/>
</dbReference>
<dbReference type="InterPro" id="IPR036526">
    <property type="entry name" value="C-N_Hydrolase_sf"/>
</dbReference>
<accession>A0AA41Y691</accession>
<feature type="binding site" evidence="7">
    <location>
        <position position="380"/>
    </location>
    <ligand>
        <name>deamido-NAD(+)</name>
        <dbReference type="ChEBI" id="CHEBI:58437"/>
        <note>ligand shared between two neighboring subunits</note>
    </ligand>
</feature>
<keyword evidence="5 7" id="KW-0067">ATP-binding</keyword>
<dbReference type="PANTHER" id="PTHR23090:SF9">
    <property type="entry name" value="GLUTAMINE-DEPENDENT NAD(+) SYNTHETASE"/>
    <property type="match status" value="1"/>
</dbReference>
<dbReference type="Gene3D" id="3.60.110.10">
    <property type="entry name" value="Carbon-nitrogen hydrolase"/>
    <property type="match status" value="1"/>
</dbReference>
<dbReference type="InterPro" id="IPR003694">
    <property type="entry name" value="NAD_synthase"/>
</dbReference>
<dbReference type="SUPFAM" id="SSF52402">
    <property type="entry name" value="Adenine nucleotide alpha hydrolases-like"/>
    <property type="match status" value="1"/>
</dbReference>
<evidence type="ECO:0000256" key="5">
    <source>
        <dbReference type="ARBA" id="ARBA00022840"/>
    </source>
</evidence>
<evidence type="ECO:0000256" key="4">
    <source>
        <dbReference type="ARBA" id="ARBA00022741"/>
    </source>
</evidence>
<evidence type="ECO:0000256" key="1">
    <source>
        <dbReference type="ARBA" id="ARBA00005188"/>
    </source>
</evidence>
<dbReference type="GO" id="GO:0004359">
    <property type="term" value="F:glutaminase activity"/>
    <property type="evidence" value="ECO:0007669"/>
    <property type="project" value="InterPro"/>
</dbReference>
<comment type="pathway">
    <text evidence="1 7 8">Cofactor biosynthesis; NAD(+) biosynthesis; NAD(+) from deamido-NAD(+) (L-Gln route): step 1/1.</text>
</comment>
<organism evidence="11 12">
    <name type="scientific">Gaoshiqia sediminis</name>
    <dbReference type="NCBI Taxonomy" id="2986998"/>
    <lineage>
        <taxon>Bacteria</taxon>
        <taxon>Pseudomonadati</taxon>
        <taxon>Bacteroidota</taxon>
        <taxon>Bacteroidia</taxon>
        <taxon>Marinilabiliales</taxon>
        <taxon>Prolixibacteraceae</taxon>
        <taxon>Gaoshiqia</taxon>
    </lineage>
</organism>
<evidence type="ECO:0000256" key="8">
    <source>
        <dbReference type="PIRNR" id="PIRNR006630"/>
    </source>
</evidence>
<feature type="binding site" evidence="7">
    <location>
        <position position="409"/>
    </location>
    <ligand>
        <name>deamido-NAD(+)</name>
        <dbReference type="ChEBI" id="CHEBI:58437"/>
        <note>ligand shared between two neighboring subunits</note>
    </ligand>
</feature>
<dbReference type="NCBIfam" id="TIGR00552">
    <property type="entry name" value="nadE"/>
    <property type="match status" value="1"/>
</dbReference>
<feature type="active site" description="Proton acceptor; for glutaminase activity" evidence="7">
    <location>
        <position position="41"/>
    </location>
</feature>
<dbReference type="SUPFAM" id="SSF56317">
    <property type="entry name" value="Carbon-nitrogen hydrolase"/>
    <property type="match status" value="1"/>
</dbReference>
<gene>
    <name evidence="7" type="primary">nadE</name>
    <name evidence="11" type="ORF">N2K84_15730</name>
</gene>
<evidence type="ECO:0000313" key="12">
    <source>
        <dbReference type="Proteomes" id="UP001163821"/>
    </source>
</evidence>
<feature type="binding site" evidence="7">
    <location>
        <position position="404"/>
    </location>
    <ligand>
        <name>ATP</name>
        <dbReference type="ChEBI" id="CHEBI:30616"/>
    </ligand>
</feature>
<dbReference type="GO" id="GO:0005524">
    <property type="term" value="F:ATP binding"/>
    <property type="evidence" value="ECO:0007669"/>
    <property type="project" value="UniProtKB-UniRule"/>
</dbReference>
<feature type="active site" description="Nucleophile; for glutaminase activity" evidence="7">
    <location>
        <position position="148"/>
    </location>
</feature>
<feature type="binding site" evidence="7">
    <location>
        <begin position="297"/>
        <end position="304"/>
    </location>
    <ligand>
        <name>ATP</name>
        <dbReference type="ChEBI" id="CHEBI:30616"/>
    </ligand>
</feature>
<dbReference type="Proteomes" id="UP001163821">
    <property type="component" value="Unassembled WGS sequence"/>
</dbReference>
<evidence type="ECO:0000256" key="7">
    <source>
        <dbReference type="HAMAP-Rule" id="MF_02090"/>
    </source>
</evidence>
<comment type="caution">
    <text evidence="11">The sequence shown here is derived from an EMBL/GenBank/DDBJ whole genome shotgun (WGS) entry which is preliminary data.</text>
</comment>
<dbReference type="GO" id="GO:0005737">
    <property type="term" value="C:cytoplasm"/>
    <property type="evidence" value="ECO:0007669"/>
    <property type="project" value="InterPro"/>
</dbReference>
<dbReference type="PANTHER" id="PTHR23090">
    <property type="entry name" value="NH 3 /GLUTAMINE-DEPENDENT NAD + SYNTHETASE"/>
    <property type="match status" value="1"/>
</dbReference>
<evidence type="ECO:0000256" key="2">
    <source>
        <dbReference type="ARBA" id="ARBA00007145"/>
    </source>
</evidence>